<evidence type="ECO:0000313" key="3">
    <source>
        <dbReference type="Proteomes" id="UP000604046"/>
    </source>
</evidence>
<name>A0A812V4H3_9DINO</name>
<comment type="caution">
    <text evidence="2">The sequence shown here is derived from an EMBL/GenBank/DDBJ whole genome shotgun (WGS) entry which is preliminary data.</text>
</comment>
<accession>A0A812V4H3</accession>
<reference evidence="2" key="1">
    <citation type="submission" date="2021-02" db="EMBL/GenBank/DDBJ databases">
        <authorList>
            <person name="Dougan E. K."/>
            <person name="Rhodes N."/>
            <person name="Thang M."/>
            <person name="Chan C."/>
        </authorList>
    </citation>
    <scope>NUCLEOTIDE SEQUENCE</scope>
</reference>
<gene>
    <name evidence="2" type="ORF">SNAT2548_LOCUS34011</name>
</gene>
<dbReference type="OrthoDB" id="411406at2759"/>
<sequence>MELAPRTHLWIEPPEDELAASEGDGILWLVAALAQVCEEYVTDCMAKLQSAARRPPPPVPVHRTIREPGSQHSPGCTASRGPGQTVIKLVLHSHPRPLNITKVW</sequence>
<organism evidence="2 3">
    <name type="scientific">Symbiodinium natans</name>
    <dbReference type="NCBI Taxonomy" id="878477"/>
    <lineage>
        <taxon>Eukaryota</taxon>
        <taxon>Sar</taxon>
        <taxon>Alveolata</taxon>
        <taxon>Dinophyceae</taxon>
        <taxon>Suessiales</taxon>
        <taxon>Symbiodiniaceae</taxon>
        <taxon>Symbiodinium</taxon>
    </lineage>
</organism>
<evidence type="ECO:0000256" key="1">
    <source>
        <dbReference type="SAM" id="MobiDB-lite"/>
    </source>
</evidence>
<dbReference type="AlphaFoldDB" id="A0A812V4H3"/>
<keyword evidence="3" id="KW-1185">Reference proteome</keyword>
<dbReference type="EMBL" id="CAJNDS010002789">
    <property type="protein sequence ID" value="CAE7597777.1"/>
    <property type="molecule type" value="Genomic_DNA"/>
</dbReference>
<evidence type="ECO:0000313" key="2">
    <source>
        <dbReference type="EMBL" id="CAE7597777.1"/>
    </source>
</evidence>
<dbReference type="Proteomes" id="UP000604046">
    <property type="component" value="Unassembled WGS sequence"/>
</dbReference>
<feature type="region of interest" description="Disordered" evidence="1">
    <location>
        <begin position="51"/>
        <end position="82"/>
    </location>
</feature>
<proteinExistence type="predicted"/>
<protein>
    <submittedName>
        <fullName evidence="2">Uncharacterized protein</fullName>
    </submittedName>
</protein>